<dbReference type="GO" id="GO:0008080">
    <property type="term" value="F:N-acetyltransferase activity"/>
    <property type="evidence" value="ECO:0007669"/>
    <property type="project" value="InterPro"/>
</dbReference>
<dbReference type="GO" id="GO:0017000">
    <property type="term" value="P:antibiotic biosynthetic process"/>
    <property type="evidence" value="ECO:0007669"/>
    <property type="project" value="UniProtKB-ARBA"/>
</dbReference>
<evidence type="ECO:0000256" key="1">
    <source>
        <dbReference type="ARBA" id="ARBA00022679"/>
    </source>
</evidence>
<comment type="caution">
    <text evidence="4">The sequence shown here is derived from an EMBL/GenBank/DDBJ whole genome shotgun (WGS) entry which is preliminary data.</text>
</comment>
<dbReference type="InterPro" id="IPR016181">
    <property type="entry name" value="Acyl_CoA_acyltransferase"/>
</dbReference>
<evidence type="ECO:0000256" key="2">
    <source>
        <dbReference type="SAM" id="MobiDB-lite"/>
    </source>
</evidence>
<dbReference type="GO" id="GO:0072330">
    <property type="term" value="P:monocarboxylic acid biosynthetic process"/>
    <property type="evidence" value="ECO:0007669"/>
    <property type="project" value="UniProtKB-ARBA"/>
</dbReference>
<feature type="compositionally biased region" description="Pro residues" evidence="2">
    <location>
        <begin position="208"/>
        <end position="218"/>
    </location>
</feature>
<gene>
    <name evidence="4" type="ORF">PENSOL_c002G06224</name>
</gene>
<dbReference type="SUPFAM" id="SSF53474">
    <property type="entry name" value="alpha/beta-Hydrolases"/>
    <property type="match status" value="1"/>
</dbReference>
<dbReference type="EMBL" id="MDYO01000002">
    <property type="protein sequence ID" value="OQE02324.1"/>
    <property type="molecule type" value="Genomic_DNA"/>
</dbReference>
<accession>A0A1V6RLJ9</accession>
<dbReference type="InterPro" id="IPR029058">
    <property type="entry name" value="AB_hydrolase_fold"/>
</dbReference>
<dbReference type="SUPFAM" id="SSF55729">
    <property type="entry name" value="Acyl-CoA N-acyltransferases (Nat)"/>
    <property type="match status" value="1"/>
</dbReference>
<dbReference type="Proteomes" id="UP000191612">
    <property type="component" value="Unassembled WGS sequence"/>
</dbReference>
<dbReference type="CDD" id="cd04301">
    <property type="entry name" value="NAT_SF"/>
    <property type="match status" value="1"/>
</dbReference>
<feature type="domain" description="N-acetyltransferase" evidence="3">
    <location>
        <begin position="14"/>
        <end position="172"/>
    </location>
</feature>
<reference evidence="5" key="1">
    <citation type="journal article" date="2017" name="Nat. Microbiol.">
        <title>Global analysis of biosynthetic gene clusters reveals vast potential of secondary metabolite production in Penicillium species.</title>
        <authorList>
            <person name="Nielsen J.C."/>
            <person name="Grijseels S."/>
            <person name="Prigent S."/>
            <person name="Ji B."/>
            <person name="Dainat J."/>
            <person name="Nielsen K.F."/>
            <person name="Frisvad J.C."/>
            <person name="Workman M."/>
            <person name="Nielsen J."/>
        </authorList>
    </citation>
    <scope>NUCLEOTIDE SEQUENCE [LARGE SCALE GENOMIC DNA]</scope>
    <source>
        <strain evidence="5">IBT 29525</strain>
    </source>
</reference>
<evidence type="ECO:0000259" key="3">
    <source>
        <dbReference type="PROSITE" id="PS51186"/>
    </source>
</evidence>
<dbReference type="InterPro" id="IPR050769">
    <property type="entry name" value="NAT_camello-type"/>
</dbReference>
<evidence type="ECO:0000313" key="5">
    <source>
        <dbReference type="Proteomes" id="UP000191612"/>
    </source>
</evidence>
<keyword evidence="1" id="KW-0808">Transferase</keyword>
<sequence>MNPEPPQEPQSPGYTLRAHRPGDIGWIIHRHAALYEKEYGWGTKMEALVCKVGAEFLDNYDASADRCWIAERNDEFLGCIVLVRDRELVNTAKLRLLLVEPSARGLGLGRALIEQCTRFARDTGYARIRLWTQNVLVSARRLYAKEGYRLLYRNGNLFLLTEHSLLFYLTWKTSTCSIPQKNNVRTSLAQSPQSIRRRRGQIQRSDQPRPPNSSPSPIPRLHQFLAFTNSEHITEPIPFGINSVGSDDSLFFTFKQGSGTSFWALYGQNIRQEGVEVLGDKLTFAKYAHTTSCTTSTAVRTMCTSWLSRRRTSSLAEWAGPREIVFLHTAGSDSRQYHGVMNDPRMRAQCTMIAFDLPSHGRSFPSPAYPLGGHFNSEDAYLECVAGVIKALKLKQPILCGASMAGQACIAAAIRAEEVGIKGSIPHAGTRRTPTAPAENRKLLWHTYSAQSYGVYHGDLDFYFNGWDGHGHVGGDGREDSEAKFKRMPILGLFSATENPGIFVPHLLEAIDHIAATVEN</sequence>
<name>A0A1V6RLJ9_9EURO</name>
<protein>
    <recommendedName>
        <fullName evidence="3">N-acetyltransferase domain-containing protein</fullName>
    </recommendedName>
</protein>
<dbReference type="AlphaFoldDB" id="A0A1V6RLJ9"/>
<dbReference type="PANTHER" id="PTHR13947">
    <property type="entry name" value="GNAT FAMILY N-ACETYLTRANSFERASE"/>
    <property type="match status" value="1"/>
</dbReference>
<dbReference type="STRING" id="60172.A0A1V6RLJ9"/>
<feature type="region of interest" description="Disordered" evidence="2">
    <location>
        <begin position="183"/>
        <end position="218"/>
    </location>
</feature>
<dbReference type="Gene3D" id="3.40.630.30">
    <property type="match status" value="1"/>
</dbReference>
<keyword evidence="5" id="KW-1185">Reference proteome</keyword>
<evidence type="ECO:0000313" key="4">
    <source>
        <dbReference type="EMBL" id="OQE02324.1"/>
    </source>
</evidence>
<proteinExistence type="predicted"/>
<organism evidence="4 5">
    <name type="scientific">Penicillium solitum</name>
    <dbReference type="NCBI Taxonomy" id="60172"/>
    <lineage>
        <taxon>Eukaryota</taxon>
        <taxon>Fungi</taxon>
        <taxon>Dikarya</taxon>
        <taxon>Ascomycota</taxon>
        <taxon>Pezizomycotina</taxon>
        <taxon>Eurotiomycetes</taxon>
        <taxon>Eurotiomycetidae</taxon>
        <taxon>Eurotiales</taxon>
        <taxon>Aspergillaceae</taxon>
        <taxon>Penicillium</taxon>
    </lineage>
</organism>
<dbReference type="Pfam" id="PF12697">
    <property type="entry name" value="Abhydrolase_6"/>
    <property type="match status" value="1"/>
</dbReference>
<dbReference type="PANTHER" id="PTHR13947:SF37">
    <property type="entry name" value="LD18367P"/>
    <property type="match status" value="1"/>
</dbReference>
<dbReference type="Pfam" id="PF00583">
    <property type="entry name" value="Acetyltransf_1"/>
    <property type="match status" value="1"/>
</dbReference>
<dbReference type="PROSITE" id="PS51186">
    <property type="entry name" value="GNAT"/>
    <property type="match status" value="1"/>
</dbReference>
<dbReference type="InterPro" id="IPR000073">
    <property type="entry name" value="AB_hydrolase_1"/>
</dbReference>
<dbReference type="Gene3D" id="3.40.50.1820">
    <property type="entry name" value="alpha/beta hydrolase"/>
    <property type="match status" value="1"/>
</dbReference>
<dbReference type="InterPro" id="IPR000182">
    <property type="entry name" value="GNAT_dom"/>
</dbReference>